<keyword evidence="8 9" id="KW-0119">Carbohydrate metabolism</keyword>
<dbReference type="EMBL" id="SMRT01000001">
    <property type="protein sequence ID" value="TDG00795.1"/>
    <property type="molecule type" value="Genomic_DNA"/>
</dbReference>
<dbReference type="PANTHER" id="PTHR10584">
    <property type="entry name" value="SUGAR KINASE"/>
    <property type="match status" value="1"/>
</dbReference>
<dbReference type="OrthoDB" id="9775849at2"/>
<keyword evidence="3 9" id="KW-0547">Nucleotide-binding</keyword>
<comment type="catalytic activity">
    <reaction evidence="9">
        <text>D-ribose + ATP = D-ribose 5-phosphate + ADP + H(+)</text>
        <dbReference type="Rhea" id="RHEA:13697"/>
        <dbReference type="ChEBI" id="CHEBI:15378"/>
        <dbReference type="ChEBI" id="CHEBI:30616"/>
        <dbReference type="ChEBI" id="CHEBI:47013"/>
        <dbReference type="ChEBI" id="CHEBI:78346"/>
        <dbReference type="ChEBI" id="CHEBI:456216"/>
        <dbReference type="EC" id="2.7.1.15"/>
    </reaction>
</comment>
<dbReference type="AlphaFoldDB" id="A0A4V2ZUF4"/>
<comment type="subunit">
    <text evidence="9">Homodimer.</text>
</comment>
<keyword evidence="9" id="KW-0963">Cytoplasm</keyword>
<keyword evidence="13" id="KW-1185">Reference proteome</keyword>
<dbReference type="InterPro" id="IPR002139">
    <property type="entry name" value="Ribo/fructo_kinase"/>
</dbReference>
<comment type="pathway">
    <text evidence="9">Carbohydrate metabolism; D-ribose degradation; D-ribose 5-phosphate from beta-D-ribopyranose: step 2/2.</text>
</comment>
<proteinExistence type="inferred from homology"/>
<evidence type="ECO:0000256" key="4">
    <source>
        <dbReference type="ARBA" id="ARBA00022777"/>
    </source>
</evidence>
<feature type="binding site" evidence="9">
    <location>
        <begin position="13"/>
        <end position="15"/>
    </location>
    <ligand>
        <name>substrate</name>
    </ligand>
</feature>
<dbReference type="UniPathway" id="UPA00916">
    <property type="reaction ID" value="UER00889"/>
</dbReference>
<gene>
    <name evidence="9 12" type="primary">rbsK</name>
    <name evidence="12" type="ORF">E1757_04030</name>
</gene>
<feature type="binding site" evidence="9">
    <location>
        <begin position="41"/>
        <end position="45"/>
    </location>
    <ligand>
        <name>substrate</name>
    </ligand>
</feature>
<comment type="activity regulation">
    <text evidence="9">Activated by a monovalent cation that binds near, but not in, the active site. The most likely occupant of the site in vivo is potassium. Ion binding induces a conformational change that may alter substrate affinity.</text>
</comment>
<feature type="binding site" evidence="9">
    <location>
        <position position="286"/>
    </location>
    <ligand>
        <name>K(+)</name>
        <dbReference type="ChEBI" id="CHEBI:29103"/>
    </ligand>
</feature>
<keyword evidence="4 9" id="KW-0418">Kinase</keyword>
<feature type="binding site" evidence="9">
    <location>
        <position position="249"/>
    </location>
    <ligand>
        <name>K(+)</name>
        <dbReference type="ChEBI" id="CHEBI:29103"/>
    </ligand>
</feature>
<feature type="binding site" evidence="9">
    <location>
        <position position="288"/>
    </location>
    <ligand>
        <name>K(+)</name>
        <dbReference type="ChEBI" id="CHEBI:29103"/>
    </ligand>
</feature>
<dbReference type="GO" id="GO:0019303">
    <property type="term" value="P:D-ribose catabolic process"/>
    <property type="evidence" value="ECO:0007669"/>
    <property type="project" value="UniProtKB-UniRule"/>
</dbReference>
<comment type="caution">
    <text evidence="12">The sequence shown here is derived from an EMBL/GenBank/DDBJ whole genome shotgun (WGS) entry which is preliminary data.</text>
</comment>
<sequence>MKRPHIVIIGSLNMDLVVTAERMPRVGETIEGQHIRYLPGGKGANQAVGCAKLEADATMIGSVGDDLFGHQIIRQLTGYGVKTDRIAVIEHEATGTATILHTAEDNCIVIVPGANASTNERLVAAHEAVIRDADIALLQLEIPIPAVKLALQIARDNGVTTVLNPAPAKLLPAEIHDMVDILTPNETEFELLSQRTYANEDELAAGMGDWEQRHRQTLIVTRGEKGVSYLEEGRLKTIPAVPVQVTDTTGAGDAFNAALCCGLASGQSLEASIRQAVKAASLSVTRFGAQEGMPTLEEVTGC</sequence>
<comment type="cofactor">
    <cofactor evidence="9">
        <name>Mg(2+)</name>
        <dbReference type="ChEBI" id="CHEBI:18420"/>
    </cofactor>
    <text evidence="9">Requires a divalent cation, most likely magnesium in vivo, as an electrophilic catalyst to aid phosphoryl group transfer. It is the chelate of the metal and the nucleotide that is the actual substrate.</text>
</comment>
<dbReference type="InterPro" id="IPR029056">
    <property type="entry name" value="Ribokinase-like"/>
</dbReference>
<keyword evidence="6 9" id="KW-0460">Magnesium</keyword>
<feature type="binding site" evidence="9">
    <location>
        <position position="253"/>
    </location>
    <ligand>
        <name>substrate</name>
    </ligand>
</feature>
<evidence type="ECO:0000256" key="5">
    <source>
        <dbReference type="ARBA" id="ARBA00022840"/>
    </source>
</evidence>
<feature type="binding site" evidence="9">
    <location>
        <position position="283"/>
    </location>
    <ligand>
        <name>K(+)</name>
        <dbReference type="ChEBI" id="CHEBI:29103"/>
    </ligand>
</feature>
<dbReference type="RefSeq" id="WP_133225505.1">
    <property type="nucleotide sequence ID" value="NZ_SMRT01000001.1"/>
</dbReference>
<dbReference type="SUPFAM" id="SSF53613">
    <property type="entry name" value="Ribokinase-like"/>
    <property type="match status" value="1"/>
</dbReference>
<comment type="subcellular location">
    <subcellularLocation>
        <location evidence="9">Cytoplasm</location>
    </subcellularLocation>
</comment>
<keyword evidence="1 9" id="KW-0808">Transferase</keyword>
<dbReference type="Proteomes" id="UP000295636">
    <property type="component" value="Unassembled WGS sequence"/>
</dbReference>
<feature type="domain" description="Carbohydrate kinase PfkB" evidence="11">
    <location>
        <begin position="5"/>
        <end position="295"/>
    </location>
</feature>
<feature type="binding site" evidence="9">
    <location>
        <position position="247"/>
    </location>
    <ligand>
        <name>K(+)</name>
        <dbReference type="ChEBI" id="CHEBI:29103"/>
    </ligand>
</feature>
<evidence type="ECO:0000256" key="7">
    <source>
        <dbReference type="ARBA" id="ARBA00022958"/>
    </source>
</evidence>
<dbReference type="GO" id="GO:0005829">
    <property type="term" value="C:cytosol"/>
    <property type="evidence" value="ECO:0007669"/>
    <property type="project" value="TreeGrafter"/>
</dbReference>
<feature type="binding site" evidence="9">
    <location>
        <position position="141"/>
    </location>
    <ligand>
        <name>substrate</name>
    </ligand>
</feature>
<comment type="similarity">
    <text evidence="9">Belongs to the carbohydrate kinase PfkB family. Ribokinase subfamily.</text>
</comment>
<feature type="active site" description="Proton acceptor" evidence="9">
    <location>
        <position position="253"/>
    </location>
</feature>
<dbReference type="InterPro" id="IPR011877">
    <property type="entry name" value="Ribokinase"/>
</dbReference>
<evidence type="ECO:0000256" key="2">
    <source>
        <dbReference type="ARBA" id="ARBA00022723"/>
    </source>
</evidence>
<feature type="binding site" evidence="9">
    <location>
        <begin position="221"/>
        <end position="226"/>
    </location>
    <ligand>
        <name>ATP</name>
        <dbReference type="ChEBI" id="CHEBI:30616"/>
    </ligand>
</feature>
<evidence type="ECO:0000256" key="1">
    <source>
        <dbReference type="ARBA" id="ARBA00022679"/>
    </source>
</evidence>
<accession>A0A4V2ZUF4</accession>
<evidence type="ECO:0000313" key="12">
    <source>
        <dbReference type="EMBL" id="TDG00795.1"/>
    </source>
</evidence>
<dbReference type="NCBIfam" id="TIGR02152">
    <property type="entry name" value="D_ribokin_bact"/>
    <property type="match status" value="1"/>
</dbReference>
<keyword evidence="7 9" id="KW-0630">Potassium</keyword>
<dbReference type="GO" id="GO:0005524">
    <property type="term" value="F:ATP binding"/>
    <property type="evidence" value="ECO:0007669"/>
    <property type="project" value="UniProtKB-UniRule"/>
</dbReference>
<dbReference type="Pfam" id="PF00294">
    <property type="entry name" value="PfkB"/>
    <property type="match status" value="1"/>
</dbReference>
<evidence type="ECO:0000313" key="13">
    <source>
        <dbReference type="Proteomes" id="UP000295636"/>
    </source>
</evidence>
<feature type="binding site" evidence="9">
    <location>
        <position position="185"/>
    </location>
    <ligand>
        <name>ATP</name>
        <dbReference type="ChEBI" id="CHEBI:30616"/>
    </ligand>
</feature>
<comment type="caution">
    <text evidence="9">Lacks conserved residue(s) required for the propagation of feature annotation.</text>
</comment>
<dbReference type="EC" id="2.7.1.15" evidence="9 10"/>
<evidence type="ECO:0000256" key="6">
    <source>
        <dbReference type="ARBA" id="ARBA00022842"/>
    </source>
</evidence>
<feature type="binding site" evidence="9">
    <location>
        <begin position="252"/>
        <end position="253"/>
    </location>
    <ligand>
        <name>ATP</name>
        <dbReference type="ChEBI" id="CHEBI:30616"/>
    </ligand>
</feature>
<reference evidence="12 13" key="1">
    <citation type="submission" date="2019-03" db="EMBL/GenBank/DDBJ databases">
        <title>This is whole genome sequence of Paenibacillus sp MS74 strain.</title>
        <authorList>
            <person name="Trinh H.N."/>
        </authorList>
    </citation>
    <scope>NUCLEOTIDE SEQUENCE [LARGE SCALE GENOMIC DNA]</scope>
    <source>
        <strain evidence="12 13">MS74</strain>
    </source>
</reference>
<protein>
    <recommendedName>
        <fullName evidence="9 10">Ribokinase</fullName>
        <shortName evidence="9">RK</shortName>
        <ecNumber evidence="9 10">2.7.1.15</ecNumber>
    </recommendedName>
</protein>
<dbReference type="PANTHER" id="PTHR10584:SF166">
    <property type="entry name" value="RIBOKINASE"/>
    <property type="match status" value="1"/>
</dbReference>
<dbReference type="CDD" id="cd01174">
    <property type="entry name" value="ribokinase"/>
    <property type="match status" value="1"/>
</dbReference>
<evidence type="ECO:0000256" key="8">
    <source>
        <dbReference type="ARBA" id="ARBA00023277"/>
    </source>
</evidence>
<dbReference type="HAMAP" id="MF_01987">
    <property type="entry name" value="Ribokinase"/>
    <property type="match status" value="1"/>
</dbReference>
<comment type="function">
    <text evidence="9">Catalyzes the phosphorylation of ribose at O-5 in a reaction requiring ATP and magnesium. The resulting D-ribose-5-phosphate can then be used either for sythesis of nucleotides, histidine, and tryptophan, or as a component of the pentose phosphate pathway.</text>
</comment>
<keyword evidence="5 9" id="KW-0067">ATP-binding</keyword>
<evidence type="ECO:0000256" key="10">
    <source>
        <dbReference type="NCBIfam" id="TIGR02152"/>
    </source>
</evidence>
<dbReference type="PRINTS" id="PR00990">
    <property type="entry name" value="RIBOKINASE"/>
</dbReference>
<dbReference type="GO" id="GO:0046872">
    <property type="term" value="F:metal ion binding"/>
    <property type="evidence" value="ECO:0007669"/>
    <property type="project" value="UniProtKB-KW"/>
</dbReference>
<keyword evidence="2 9" id="KW-0479">Metal-binding</keyword>
<name>A0A4V2ZUF4_9BACL</name>
<dbReference type="InterPro" id="IPR011611">
    <property type="entry name" value="PfkB_dom"/>
</dbReference>
<organism evidence="12 13">
    <name type="scientific">Paenibacillus piri</name>
    <dbReference type="NCBI Taxonomy" id="2547395"/>
    <lineage>
        <taxon>Bacteria</taxon>
        <taxon>Bacillati</taxon>
        <taxon>Bacillota</taxon>
        <taxon>Bacilli</taxon>
        <taxon>Bacillales</taxon>
        <taxon>Paenibacillaceae</taxon>
        <taxon>Paenibacillus</taxon>
    </lineage>
</organism>
<evidence type="ECO:0000259" key="11">
    <source>
        <dbReference type="Pfam" id="PF00294"/>
    </source>
</evidence>
<evidence type="ECO:0000256" key="9">
    <source>
        <dbReference type="HAMAP-Rule" id="MF_01987"/>
    </source>
</evidence>
<dbReference type="Gene3D" id="3.40.1190.20">
    <property type="match status" value="1"/>
</dbReference>
<evidence type="ECO:0000256" key="3">
    <source>
        <dbReference type="ARBA" id="ARBA00022741"/>
    </source>
</evidence>
<dbReference type="GO" id="GO:0004747">
    <property type="term" value="F:ribokinase activity"/>
    <property type="evidence" value="ECO:0007669"/>
    <property type="project" value="UniProtKB-UniRule"/>
</dbReference>